<dbReference type="AlphaFoldDB" id="A0A830HUL3"/>
<dbReference type="EMBL" id="BNJQ01000021">
    <property type="protein sequence ID" value="GHP08627.1"/>
    <property type="molecule type" value="Genomic_DNA"/>
</dbReference>
<dbReference type="InterPro" id="IPR011545">
    <property type="entry name" value="DEAD/DEAH_box_helicase_dom"/>
</dbReference>
<evidence type="ECO:0000256" key="6">
    <source>
        <dbReference type="PROSITE-ProRule" id="PRU00552"/>
    </source>
</evidence>
<feature type="domain" description="Helicase ATP-binding" evidence="8">
    <location>
        <begin position="138"/>
        <end position="327"/>
    </location>
</feature>
<keyword evidence="3" id="KW-0378">Hydrolase</keyword>
<keyword evidence="2" id="KW-0547">Nucleotide-binding</keyword>
<comment type="caution">
    <text evidence="11">The sequence shown here is derived from an EMBL/GenBank/DDBJ whole genome shotgun (WGS) entry which is preliminary data.</text>
</comment>
<dbReference type="SUPFAM" id="SSF52540">
    <property type="entry name" value="P-loop containing nucleoside triphosphate hydrolases"/>
    <property type="match status" value="1"/>
</dbReference>
<protein>
    <recommendedName>
        <fullName evidence="1">RNA helicase</fullName>
        <ecNumber evidence="1">3.6.4.13</ecNumber>
    </recommendedName>
</protein>
<evidence type="ECO:0000259" key="10">
    <source>
        <dbReference type="PROSITE" id="PS51195"/>
    </source>
</evidence>
<evidence type="ECO:0000256" key="1">
    <source>
        <dbReference type="ARBA" id="ARBA00012552"/>
    </source>
</evidence>
<dbReference type="Pfam" id="PF00271">
    <property type="entry name" value="Helicase_C"/>
    <property type="match status" value="1"/>
</dbReference>
<evidence type="ECO:0000259" key="9">
    <source>
        <dbReference type="PROSITE" id="PS51194"/>
    </source>
</evidence>
<feature type="region of interest" description="Disordered" evidence="7">
    <location>
        <begin position="1"/>
        <end position="70"/>
    </location>
</feature>
<dbReference type="Gene3D" id="3.40.50.300">
    <property type="entry name" value="P-loop containing nucleotide triphosphate hydrolases"/>
    <property type="match status" value="2"/>
</dbReference>
<keyword evidence="5" id="KW-0067">ATP-binding</keyword>
<dbReference type="PROSITE" id="PS51195">
    <property type="entry name" value="Q_MOTIF"/>
    <property type="match status" value="1"/>
</dbReference>
<dbReference type="GO" id="GO:0005524">
    <property type="term" value="F:ATP binding"/>
    <property type="evidence" value="ECO:0007669"/>
    <property type="project" value="UniProtKB-KW"/>
</dbReference>
<accession>A0A830HUL3</accession>
<dbReference type="InterPro" id="IPR027417">
    <property type="entry name" value="P-loop_NTPase"/>
</dbReference>
<dbReference type="GO" id="GO:0003676">
    <property type="term" value="F:nucleic acid binding"/>
    <property type="evidence" value="ECO:0007669"/>
    <property type="project" value="InterPro"/>
</dbReference>
<dbReference type="GO" id="GO:0003724">
    <property type="term" value="F:RNA helicase activity"/>
    <property type="evidence" value="ECO:0007669"/>
    <property type="project" value="UniProtKB-EC"/>
</dbReference>
<dbReference type="CDD" id="cd17963">
    <property type="entry name" value="DEADc_DDX19_DDX25"/>
    <property type="match status" value="1"/>
</dbReference>
<evidence type="ECO:0000256" key="2">
    <source>
        <dbReference type="ARBA" id="ARBA00022741"/>
    </source>
</evidence>
<evidence type="ECO:0000313" key="12">
    <source>
        <dbReference type="Proteomes" id="UP000660262"/>
    </source>
</evidence>
<evidence type="ECO:0000313" key="11">
    <source>
        <dbReference type="EMBL" id="GHP08627.1"/>
    </source>
</evidence>
<dbReference type="SMART" id="SM00487">
    <property type="entry name" value="DEXDc"/>
    <property type="match status" value="1"/>
</dbReference>
<reference evidence="11" key="1">
    <citation type="submission" date="2020-10" db="EMBL/GenBank/DDBJ databases">
        <title>Unveiling of a novel bifunctional photoreceptor, Dualchrome1, isolated from a cosmopolitan green alga.</title>
        <authorList>
            <person name="Suzuki S."/>
            <person name="Kawachi M."/>
        </authorList>
    </citation>
    <scope>NUCLEOTIDE SEQUENCE</scope>
    <source>
        <strain evidence="11">NIES 2893</strain>
    </source>
</reference>
<dbReference type="SMART" id="SM00490">
    <property type="entry name" value="HELICc"/>
    <property type="match status" value="1"/>
</dbReference>
<dbReference type="InterPro" id="IPR014014">
    <property type="entry name" value="RNA_helicase_DEAD_Q_motif"/>
</dbReference>
<evidence type="ECO:0000256" key="5">
    <source>
        <dbReference type="ARBA" id="ARBA00022840"/>
    </source>
</evidence>
<dbReference type="InterPro" id="IPR014001">
    <property type="entry name" value="Helicase_ATP-bd"/>
</dbReference>
<dbReference type="OrthoDB" id="10265785at2759"/>
<proteinExistence type="predicted"/>
<dbReference type="PANTHER" id="PTHR47958">
    <property type="entry name" value="ATP-DEPENDENT RNA HELICASE DBP3"/>
    <property type="match status" value="1"/>
</dbReference>
<sequence>MSSWADAADEEPHAQVVAPDPGFKESDPPPPGFSASDEGAHNPSLIEAQAGSGSGSGSAAGAGVEDGVDKPDIALKSEGLQEEEGEEVQAEVRGDAESIYKAAETFEDLGLSKELLEGLYSGMKFQAPSKIQARTLPLILSPPYSNIVAQGHNGSGKTTCFTLSMLSRVDVGENCPQALCICPTRELAMQNYKVMLKMAQYTSITSKCTASEEYGGGGRGAGVEKAGASINEQVIIGTPGTLKNWITSGRKPPLDVTNLKILVFDEADQMLDANNFKDMSLRIIKAIEDKKNKAKGAPPLQILLFSATFSDVVKEFTSRVVGNDAHRIWLPASKLSLDVIKQYRVVCPREEDKVDVLKERIFPLAERLGQCIIFVRTRPAARHLHNELANEGHKCTSIHGDQSFQERDQVVKEFRDGTTKILIATNVMARGFDVSTVTLVVNYEPPTVNGDGQTPDPETYMHRIGRSGRFGRKGAAFNLVTEHTKQVDVLGAISGHFQREVKDVPFDDDDAFEEVLKEAGLA</sequence>
<dbReference type="PROSITE" id="PS51192">
    <property type="entry name" value="HELICASE_ATP_BIND_1"/>
    <property type="match status" value="1"/>
</dbReference>
<name>A0A830HUL3_9CHLO</name>
<keyword evidence="4" id="KW-0347">Helicase</keyword>
<evidence type="ECO:0000256" key="3">
    <source>
        <dbReference type="ARBA" id="ARBA00022801"/>
    </source>
</evidence>
<dbReference type="PROSITE" id="PS51194">
    <property type="entry name" value="HELICASE_CTER"/>
    <property type="match status" value="1"/>
</dbReference>
<dbReference type="EC" id="3.6.4.13" evidence="1"/>
<evidence type="ECO:0000256" key="7">
    <source>
        <dbReference type="SAM" id="MobiDB-lite"/>
    </source>
</evidence>
<dbReference type="GO" id="GO:0016787">
    <property type="term" value="F:hydrolase activity"/>
    <property type="evidence" value="ECO:0007669"/>
    <property type="project" value="UniProtKB-KW"/>
</dbReference>
<feature type="domain" description="DEAD-box RNA helicase Q" evidence="10">
    <location>
        <begin position="104"/>
        <end position="133"/>
    </location>
</feature>
<feature type="short sequence motif" description="Q motif" evidence="6">
    <location>
        <begin position="104"/>
        <end position="133"/>
    </location>
</feature>
<dbReference type="Proteomes" id="UP000660262">
    <property type="component" value="Unassembled WGS sequence"/>
</dbReference>
<keyword evidence="12" id="KW-1185">Reference proteome</keyword>
<dbReference type="InterPro" id="IPR001650">
    <property type="entry name" value="Helicase_C-like"/>
</dbReference>
<gene>
    <name evidence="11" type="ORF">PPROV_000736400</name>
</gene>
<evidence type="ECO:0000256" key="4">
    <source>
        <dbReference type="ARBA" id="ARBA00022806"/>
    </source>
</evidence>
<dbReference type="CDD" id="cd18787">
    <property type="entry name" value="SF2_C_DEAD"/>
    <property type="match status" value="1"/>
</dbReference>
<dbReference type="Pfam" id="PF00270">
    <property type="entry name" value="DEAD"/>
    <property type="match status" value="1"/>
</dbReference>
<organism evidence="11 12">
    <name type="scientific">Pycnococcus provasolii</name>
    <dbReference type="NCBI Taxonomy" id="41880"/>
    <lineage>
        <taxon>Eukaryota</taxon>
        <taxon>Viridiplantae</taxon>
        <taxon>Chlorophyta</taxon>
        <taxon>Pseudoscourfieldiophyceae</taxon>
        <taxon>Pseudoscourfieldiales</taxon>
        <taxon>Pycnococcaceae</taxon>
        <taxon>Pycnococcus</taxon>
    </lineage>
</organism>
<evidence type="ECO:0000259" key="8">
    <source>
        <dbReference type="PROSITE" id="PS51192"/>
    </source>
</evidence>
<feature type="domain" description="Helicase C-terminal" evidence="9">
    <location>
        <begin position="349"/>
        <end position="512"/>
    </location>
</feature>